<gene>
    <name evidence="1" type="ORF">LCGC14_2672830</name>
</gene>
<reference evidence="1" key="1">
    <citation type="journal article" date="2015" name="Nature">
        <title>Complex archaea that bridge the gap between prokaryotes and eukaryotes.</title>
        <authorList>
            <person name="Spang A."/>
            <person name="Saw J.H."/>
            <person name="Jorgensen S.L."/>
            <person name="Zaremba-Niedzwiedzka K."/>
            <person name="Martijn J."/>
            <person name="Lind A.E."/>
            <person name="van Eijk R."/>
            <person name="Schleper C."/>
            <person name="Guy L."/>
            <person name="Ettema T.J."/>
        </authorList>
    </citation>
    <scope>NUCLEOTIDE SEQUENCE</scope>
</reference>
<sequence>SPTVYRHRNLEATVHIAMVLDDRTYGIAASDVSGYTVNPTAMASTVKISAIRGGFHALTTSLPVTNTTQSRLMRKVDVQELDRGIRRQGAPRRFAVRGDELIIDTFPTSVEVGQFVGLETLMEPPDLTTGATLLDDAWDEIVVAFATEAGWRKLNNFTAMHAWAGEAARLTRDVVEPAQVEGENIENRATVGSGTNGSMPMG</sequence>
<proteinExistence type="predicted"/>
<protein>
    <submittedName>
        <fullName evidence="1">Uncharacterized protein</fullName>
    </submittedName>
</protein>
<dbReference type="EMBL" id="LAZR01046910">
    <property type="protein sequence ID" value="KKK95435.1"/>
    <property type="molecule type" value="Genomic_DNA"/>
</dbReference>
<organism evidence="1">
    <name type="scientific">marine sediment metagenome</name>
    <dbReference type="NCBI Taxonomy" id="412755"/>
    <lineage>
        <taxon>unclassified sequences</taxon>
        <taxon>metagenomes</taxon>
        <taxon>ecological metagenomes</taxon>
    </lineage>
</organism>
<name>A0A0F9AB36_9ZZZZ</name>
<accession>A0A0F9AB36</accession>
<evidence type="ECO:0000313" key="1">
    <source>
        <dbReference type="EMBL" id="KKK95435.1"/>
    </source>
</evidence>
<dbReference type="AlphaFoldDB" id="A0A0F9AB36"/>
<comment type="caution">
    <text evidence="1">The sequence shown here is derived from an EMBL/GenBank/DDBJ whole genome shotgun (WGS) entry which is preliminary data.</text>
</comment>
<feature type="non-terminal residue" evidence="1">
    <location>
        <position position="1"/>
    </location>
</feature>